<reference evidence="2" key="1">
    <citation type="submission" date="2021-02" db="EMBL/GenBank/DDBJ databases">
        <authorList>
            <person name="Dougan E. K."/>
            <person name="Rhodes N."/>
            <person name="Thang M."/>
            <person name="Chan C."/>
        </authorList>
    </citation>
    <scope>NUCLEOTIDE SEQUENCE</scope>
</reference>
<dbReference type="InterPro" id="IPR032675">
    <property type="entry name" value="LRR_dom_sf"/>
</dbReference>
<dbReference type="Gene3D" id="3.80.10.10">
    <property type="entry name" value="Ribonuclease Inhibitor"/>
    <property type="match status" value="2"/>
</dbReference>
<feature type="non-terminal residue" evidence="2">
    <location>
        <position position="1"/>
    </location>
</feature>
<accession>A0A813BWN5</accession>
<dbReference type="EMBL" id="CAJNJA010080907">
    <property type="protein sequence ID" value="CAE7928761.1"/>
    <property type="molecule type" value="Genomic_DNA"/>
</dbReference>
<evidence type="ECO:0000313" key="3">
    <source>
        <dbReference type="Proteomes" id="UP000601435"/>
    </source>
</evidence>
<organism evidence="2 3">
    <name type="scientific">Symbiodinium necroappetens</name>
    <dbReference type="NCBI Taxonomy" id="1628268"/>
    <lineage>
        <taxon>Eukaryota</taxon>
        <taxon>Sar</taxon>
        <taxon>Alveolata</taxon>
        <taxon>Dinophyceae</taxon>
        <taxon>Suessiales</taxon>
        <taxon>Symbiodiniaceae</taxon>
        <taxon>Symbiodinium</taxon>
    </lineage>
</organism>
<feature type="region of interest" description="Disordered" evidence="1">
    <location>
        <begin position="1"/>
        <end position="31"/>
    </location>
</feature>
<protein>
    <submittedName>
        <fullName evidence="2">Uncharacterized protein</fullName>
    </submittedName>
</protein>
<dbReference type="Proteomes" id="UP000601435">
    <property type="component" value="Unassembled WGS sequence"/>
</dbReference>
<evidence type="ECO:0000313" key="2">
    <source>
        <dbReference type="EMBL" id="CAE7928761.1"/>
    </source>
</evidence>
<name>A0A813BWN5_9DINO</name>
<keyword evidence="3" id="KW-1185">Reference proteome</keyword>
<dbReference type="SUPFAM" id="SSF52047">
    <property type="entry name" value="RNI-like"/>
    <property type="match status" value="1"/>
</dbReference>
<proteinExistence type="predicted"/>
<evidence type="ECO:0000256" key="1">
    <source>
        <dbReference type="SAM" id="MobiDB-lite"/>
    </source>
</evidence>
<dbReference type="InterPro" id="IPR001611">
    <property type="entry name" value="Leu-rich_rpt"/>
</dbReference>
<comment type="caution">
    <text evidence="2">The sequence shown here is derived from an EMBL/GenBank/DDBJ whole genome shotgun (WGS) entry which is preliminary data.</text>
</comment>
<dbReference type="PROSITE" id="PS51450">
    <property type="entry name" value="LRR"/>
    <property type="match status" value="1"/>
</dbReference>
<dbReference type="AlphaFoldDB" id="A0A813BWN5"/>
<gene>
    <name evidence="2" type="ORF">SNEC2469_LOCUS32224</name>
</gene>
<dbReference type="OrthoDB" id="120976at2759"/>
<dbReference type="SMART" id="SM00368">
    <property type="entry name" value="LRR_RI"/>
    <property type="match status" value="4"/>
</dbReference>
<sequence>ALEPLALVDTDPATSQPGEVRSLGGEAETPSSSDARWFQFVPLSQADVALEEGVMIATPLWAGLRHLHGVWGGPSCELTDLLAATVSFRQVCSFLQDSGMMWLPGKPSNAGIQLMRQLLPNARFSTVQTDSGPAFAAAHPRCNPQTWRPSLQRLRAFAPLVTPLRLLLGGKPEASLSIPADPGSQRQLPVGGWCKEAGAHVLRMRGRHSATLASHSPWRVRFVKPRFRLLDLSKNKLDDHGVAGVARNIAAGKVLAKQTLLRLQHVGCSSQGLADFAGCHLAGLDIGYNALGLDGARALLAARRRNRWHSLRMSCISDGAKASEPLGWSALAGGFDCLEKGLNDFECNGNHFGENACCCLAENMSKWIPALRRLALSSTGVGLRACGALGQGLWPGAGLAGLKILDLSNNQLIDVSVELLCNGLSRCISLQEVELSHNAS</sequence>